<protein>
    <submittedName>
        <fullName evidence="1">Uncharacterized protein</fullName>
    </submittedName>
</protein>
<evidence type="ECO:0000313" key="1">
    <source>
        <dbReference type="EMBL" id="OCA77093.1"/>
    </source>
</evidence>
<gene>
    <name evidence="1" type="ORF">BBI01_01120</name>
</gene>
<dbReference type="AlphaFoldDB" id="A0A1B8ZZT3"/>
<comment type="caution">
    <text evidence="1">The sequence shown here is derived from an EMBL/GenBank/DDBJ whole genome shotgun (WGS) entry which is preliminary data.</text>
</comment>
<reference evidence="1 2" key="1">
    <citation type="submission" date="2016-07" db="EMBL/GenBank/DDBJ databases">
        <authorList>
            <person name="Jeong J.-J."/>
            <person name="Kim D.W."/>
            <person name="Sang M.K."/>
            <person name="Choi I.-G."/>
            <person name="Kim K.D."/>
        </authorList>
    </citation>
    <scope>NUCLEOTIDE SEQUENCE [LARGE SCALE GENOMIC DNA]</scope>
    <source>
        <strain evidence="1 2">UTM-3</strain>
    </source>
</reference>
<dbReference type="EMBL" id="MAYH01000001">
    <property type="protein sequence ID" value="OCA77093.1"/>
    <property type="molecule type" value="Genomic_DNA"/>
</dbReference>
<dbReference type="Proteomes" id="UP000092651">
    <property type="component" value="Unassembled WGS sequence"/>
</dbReference>
<dbReference type="InterPro" id="IPR038707">
    <property type="entry name" value="TraQ_sf"/>
</dbReference>
<name>A0A1B8ZZT3_9FLAO</name>
<dbReference type="Pfam" id="PF12988">
    <property type="entry name" value="TraQ_transposon"/>
    <property type="match status" value="1"/>
</dbReference>
<accession>A0A1B8ZZT3</accession>
<dbReference type="InterPro" id="IPR024355">
    <property type="entry name" value="TraQ_bacteroidetes"/>
</dbReference>
<organism evidence="1 2">
    <name type="scientific">Chryseobacterium artocarpi</name>
    <dbReference type="NCBI Taxonomy" id="1414727"/>
    <lineage>
        <taxon>Bacteria</taxon>
        <taxon>Pseudomonadati</taxon>
        <taxon>Bacteroidota</taxon>
        <taxon>Flavobacteriia</taxon>
        <taxon>Flavobacteriales</taxon>
        <taxon>Weeksellaceae</taxon>
        <taxon>Chryseobacterium group</taxon>
        <taxon>Chryseobacterium</taxon>
    </lineage>
</organism>
<evidence type="ECO:0000313" key="2">
    <source>
        <dbReference type="Proteomes" id="UP000092651"/>
    </source>
</evidence>
<dbReference type="Gene3D" id="2.60.40.2410">
    <property type="entry name" value="Uncharacterised protein PF12988, DUF3872"/>
    <property type="match status" value="1"/>
</dbReference>
<proteinExistence type="predicted"/>
<sequence length="74" mass="8660">MVENFISLGGKQFLPNDFYPIPDKDFRLYYTSESTVSQSIDIWIVDTFGNEKQISLQFNSRKFGPIRDVFEITD</sequence>
<dbReference type="RefSeq" id="WP_065392847.1">
    <property type="nucleotide sequence ID" value="NZ_MAYH01000001.1"/>
</dbReference>
<keyword evidence="2" id="KW-1185">Reference proteome</keyword>